<evidence type="ECO:0000256" key="2">
    <source>
        <dbReference type="ARBA" id="ARBA00006278"/>
    </source>
</evidence>
<evidence type="ECO:0000256" key="11">
    <source>
        <dbReference type="ARBA" id="ARBA00023136"/>
    </source>
</evidence>
<evidence type="ECO:0000256" key="8">
    <source>
        <dbReference type="ARBA" id="ARBA00022989"/>
    </source>
</evidence>
<evidence type="ECO:0000256" key="7">
    <source>
        <dbReference type="ARBA" id="ARBA00022982"/>
    </source>
</evidence>
<keyword evidence="17" id="KW-1185">Reference proteome</keyword>
<keyword evidence="9" id="KW-0560">Oxidoreductase</keyword>
<evidence type="ECO:0000256" key="12">
    <source>
        <dbReference type="ARBA" id="ARBA00023180"/>
    </source>
</evidence>
<dbReference type="InterPro" id="IPR051410">
    <property type="entry name" value="Ferric/Cupric_Reductase"/>
</dbReference>
<dbReference type="SUPFAM" id="SSF63380">
    <property type="entry name" value="Riboflavin synthase domain-like"/>
    <property type="match status" value="1"/>
</dbReference>
<dbReference type="GO" id="GO:0006879">
    <property type="term" value="P:intracellular iron ion homeostasis"/>
    <property type="evidence" value="ECO:0007669"/>
    <property type="project" value="TreeGrafter"/>
</dbReference>
<evidence type="ECO:0000259" key="15">
    <source>
        <dbReference type="PROSITE" id="PS51384"/>
    </source>
</evidence>
<dbReference type="InterPro" id="IPR013112">
    <property type="entry name" value="FAD-bd_8"/>
</dbReference>
<comment type="caution">
    <text evidence="16">The sequence shown here is derived from an EMBL/GenBank/DDBJ whole genome shotgun (WGS) entry which is preliminary data.</text>
</comment>
<evidence type="ECO:0000256" key="6">
    <source>
        <dbReference type="ARBA" id="ARBA00022692"/>
    </source>
</evidence>
<keyword evidence="8 14" id="KW-1133">Transmembrane helix</keyword>
<dbReference type="GO" id="GO:0005886">
    <property type="term" value="C:plasma membrane"/>
    <property type="evidence" value="ECO:0007669"/>
    <property type="project" value="UniProtKB-SubCell"/>
</dbReference>
<organism evidence="16 17">
    <name type="scientific">Mycena albidolilacea</name>
    <dbReference type="NCBI Taxonomy" id="1033008"/>
    <lineage>
        <taxon>Eukaryota</taxon>
        <taxon>Fungi</taxon>
        <taxon>Dikarya</taxon>
        <taxon>Basidiomycota</taxon>
        <taxon>Agaricomycotina</taxon>
        <taxon>Agaricomycetes</taxon>
        <taxon>Agaricomycetidae</taxon>
        <taxon>Agaricales</taxon>
        <taxon>Marasmiineae</taxon>
        <taxon>Mycenaceae</taxon>
        <taxon>Mycena</taxon>
    </lineage>
</organism>
<evidence type="ECO:0000256" key="14">
    <source>
        <dbReference type="SAM" id="Phobius"/>
    </source>
</evidence>
<dbReference type="InterPro" id="IPR039261">
    <property type="entry name" value="FNR_nucleotide-bd"/>
</dbReference>
<dbReference type="InterPro" id="IPR013130">
    <property type="entry name" value="Fe3_Rdtase_TM_dom"/>
</dbReference>
<dbReference type="Gene3D" id="3.40.50.80">
    <property type="entry name" value="Nucleotide-binding domain of ferredoxin-NADP reductase (FNR) module"/>
    <property type="match status" value="1"/>
</dbReference>
<comment type="subcellular location">
    <subcellularLocation>
        <location evidence="1">Cell membrane</location>
        <topology evidence="1">Multi-pass membrane protein</topology>
    </subcellularLocation>
</comment>
<feature type="transmembrane region" description="Helical" evidence="14">
    <location>
        <begin position="146"/>
        <end position="170"/>
    </location>
</feature>
<protein>
    <recommendedName>
        <fullName evidence="3">ferric-chelate reductase (NADPH)</fullName>
        <ecNumber evidence="3">1.16.1.9</ecNumber>
    </recommendedName>
</protein>
<comment type="catalytic activity">
    <reaction evidence="13">
        <text>2 a Fe(II)-siderophore + NADP(+) + H(+) = 2 a Fe(III)-siderophore + NADPH</text>
        <dbReference type="Rhea" id="RHEA:28795"/>
        <dbReference type="Rhea" id="RHEA-COMP:11342"/>
        <dbReference type="Rhea" id="RHEA-COMP:11344"/>
        <dbReference type="ChEBI" id="CHEBI:15378"/>
        <dbReference type="ChEBI" id="CHEBI:29033"/>
        <dbReference type="ChEBI" id="CHEBI:29034"/>
        <dbReference type="ChEBI" id="CHEBI:57783"/>
        <dbReference type="ChEBI" id="CHEBI:58349"/>
        <dbReference type="EC" id="1.16.1.9"/>
    </reaction>
</comment>
<keyword evidence="11 14" id="KW-0472">Membrane</keyword>
<dbReference type="Proteomes" id="UP001218218">
    <property type="component" value="Unassembled WGS sequence"/>
</dbReference>
<reference evidence="16" key="1">
    <citation type="submission" date="2023-03" db="EMBL/GenBank/DDBJ databases">
        <title>Massive genome expansion in bonnet fungi (Mycena s.s.) driven by repeated elements and novel gene families across ecological guilds.</title>
        <authorList>
            <consortium name="Lawrence Berkeley National Laboratory"/>
            <person name="Harder C.B."/>
            <person name="Miyauchi S."/>
            <person name="Viragh M."/>
            <person name="Kuo A."/>
            <person name="Thoen E."/>
            <person name="Andreopoulos B."/>
            <person name="Lu D."/>
            <person name="Skrede I."/>
            <person name="Drula E."/>
            <person name="Henrissat B."/>
            <person name="Morin E."/>
            <person name="Kohler A."/>
            <person name="Barry K."/>
            <person name="LaButti K."/>
            <person name="Morin E."/>
            <person name="Salamov A."/>
            <person name="Lipzen A."/>
            <person name="Mereny Z."/>
            <person name="Hegedus B."/>
            <person name="Baldrian P."/>
            <person name="Stursova M."/>
            <person name="Weitz H."/>
            <person name="Taylor A."/>
            <person name="Grigoriev I.V."/>
            <person name="Nagy L.G."/>
            <person name="Martin F."/>
            <person name="Kauserud H."/>
        </authorList>
    </citation>
    <scope>NUCLEOTIDE SEQUENCE</scope>
    <source>
        <strain evidence="16">CBHHK002</strain>
    </source>
</reference>
<evidence type="ECO:0000256" key="1">
    <source>
        <dbReference type="ARBA" id="ARBA00004651"/>
    </source>
</evidence>
<evidence type="ECO:0000256" key="4">
    <source>
        <dbReference type="ARBA" id="ARBA00022448"/>
    </source>
</evidence>
<comment type="similarity">
    <text evidence="2">Belongs to the ferric reductase (FRE) family.</text>
</comment>
<dbReference type="Pfam" id="PF08030">
    <property type="entry name" value="NAD_binding_6"/>
    <property type="match status" value="1"/>
</dbReference>
<evidence type="ECO:0000313" key="17">
    <source>
        <dbReference type="Proteomes" id="UP001218218"/>
    </source>
</evidence>
<name>A0AAD6ZF98_9AGAR</name>
<keyword evidence="5" id="KW-1003">Cell membrane</keyword>
<evidence type="ECO:0000256" key="10">
    <source>
        <dbReference type="ARBA" id="ARBA00023065"/>
    </source>
</evidence>
<feature type="transmembrane region" description="Helical" evidence="14">
    <location>
        <begin position="35"/>
        <end position="55"/>
    </location>
</feature>
<dbReference type="AlphaFoldDB" id="A0AAD6ZF98"/>
<keyword evidence="4" id="KW-0813">Transport</keyword>
<keyword evidence="12" id="KW-0325">Glycoprotein</keyword>
<dbReference type="InterPro" id="IPR017938">
    <property type="entry name" value="Riboflavin_synthase-like_b-brl"/>
</dbReference>
<evidence type="ECO:0000256" key="3">
    <source>
        <dbReference type="ARBA" id="ARBA00012668"/>
    </source>
</evidence>
<keyword evidence="10" id="KW-0406">Ion transport</keyword>
<dbReference type="SFLD" id="SFLDS00052">
    <property type="entry name" value="Ferric_Reductase_Domain"/>
    <property type="match status" value="1"/>
</dbReference>
<proteinExistence type="inferred from homology"/>
<dbReference type="GO" id="GO:0052851">
    <property type="term" value="F:ferric-chelate reductase (NADPH) activity"/>
    <property type="evidence" value="ECO:0007669"/>
    <property type="project" value="UniProtKB-EC"/>
</dbReference>
<dbReference type="GO" id="GO:0015677">
    <property type="term" value="P:copper ion import"/>
    <property type="evidence" value="ECO:0007669"/>
    <property type="project" value="TreeGrafter"/>
</dbReference>
<evidence type="ECO:0000256" key="9">
    <source>
        <dbReference type="ARBA" id="ARBA00023002"/>
    </source>
</evidence>
<feature type="transmembrane region" description="Helical" evidence="14">
    <location>
        <begin position="221"/>
        <end position="237"/>
    </location>
</feature>
<sequence>MSTKAAAAASASTMGAAPAGGPTGGPTGLDPVGVLVYHTVIVLLALVALAVFVRIPRAFARLWRRSEWMRGHFLSHQPHPEPSQIPPTSAAPTTIDFSNAMGSSQDSHEPKPAVSLWGGTTVSYPPHMKPTPSFLRPVVSILRSRVAPGLSVAQMIVCVCWLGVMLFPAISGSPGPFTDFNRYGWIAISQVPFIFALGTKNNVLGTVLGVGYEKLNFLHRFVARLAIVSAHIHGLGYIYKWCLNKNFMEEIKVPKNYFGLCMLISFDCILLTSLAVVRKRAYNVFFYSHLVAFHALLVCGFYHYPQLIPYVIATVVIYGLDRLLRMVKTRFTTATIRPIPQLGVTRIEIPGLNKGWRAGQHVRIQVLSSAMGFLGWAQTHPFTIASESGSQEGLVLMCKKTGTWTHKLFAAASMSQAEWGVGRNVRVTIEGPYGGPGFTMFNSFSAAVFVVGGSGITFALSAIQELIQQDSRGESRVRVIELIWIVQDASSLQPLIPQFDAMIHHSTNARLTISVHYTRAVMGELRFSGLQPGVTLTPGRPRLVAAMEGTIAHAVSTAGGTEVRSGLLVGVCGPVGLADDVSKAVEVVEQAKRDQIGGIEIHEEAFGW</sequence>
<evidence type="ECO:0000256" key="13">
    <source>
        <dbReference type="ARBA" id="ARBA00048483"/>
    </source>
</evidence>
<feature type="transmembrane region" description="Helical" evidence="14">
    <location>
        <begin position="257"/>
        <end position="277"/>
    </location>
</feature>
<feature type="transmembrane region" description="Helical" evidence="14">
    <location>
        <begin position="310"/>
        <end position="327"/>
    </location>
</feature>
<dbReference type="EC" id="1.16.1.9" evidence="3"/>
<dbReference type="InterPro" id="IPR013121">
    <property type="entry name" value="Fe_red_NAD-bd_6"/>
</dbReference>
<gene>
    <name evidence="16" type="ORF">DFH08DRAFT_754615</name>
</gene>
<dbReference type="CDD" id="cd06186">
    <property type="entry name" value="NOX_Duox_like_FAD_NADP"/>
    <property type="match status" value="1"/>
</dbReference>
<evidence type="ECO:0000313" key="16">
    <source>
        <dbReference type="EMBL" id="KAJ7319124.1"/>
    </source>
</evidence>
<dbReference type="PROSITE" id="PS51384">
    <property type="entry name" value="FAD_FR"/>
    <property type="match status" value="1"/>
</dbReference>
<dbReference type="Pfam" id="PF08022">
    <property type="entry name" value="FAD_binding_8"/>
    <property type="match status" value="1"/>
</dbReference>
<evidence type="ECO:0000256" key="5">
    <source>
        <dbReference type="ARBA" id="ARBA00022475"/>
    </source>
</evidence>
<dbReference type="InterPro" id="IPR017927">
    <property type="entry name" value="FAD-bd_FR_type"/>
</dbReference>
<dbReference type="PANTHER" id="PTHR32361">
    <property type="entry name" value="FERRIC/CUPRIC REDUCTASE TRANSMEMBRANE COMPONENT"/>
    <property type="match status" value="1"/>
</dbReference>
<accession>A0AAD6ZF98</accession>
<dbReference type="PANTHER" id="PTHR32361:SF9">
    <property type="entry name" value="FERRIC REDUCTASE TRANSMEMBRANE COMPONENT 3-RELATED"/>
    <property type="match status" value="1"/>
</dbReference>
<dbReference type="SFLD" id="SFLDG01168">
    <property type="entry name" value="Ferric_reductase_subgroup_(FRE"/>
    <property type="match status" value="1"/>
</dbReference>
<feature type="domain" description="FAD-binding FR-type" evidence="15">
    <location>
        <begin position="326"/>
        <end position="439"/>
    </location>
</feature>
<dbReference type="GO" id="GO:0006826">
    <property type="term" value="P:iron ion transport"/>
    <property type="evidence" value="ECO:0007669"/>
    <property type="project" value="TreeGrafter"/>
</dbReference>
<feature type="transmembrane region" description="Helical" evidence="14">
    <location>
        <begin position="182"/>
        <end position="200"/>
    </location>
</feature>
<dbReference type="Pfam" id="PF01794">
    <property type="entry name" value="Ferric_reduct"/>
    <property type="match status" value="1"/>
</dbReference>
<feature type="transmembrane region" description="Helical" evidence="14">
    <location>
        <begin position="284"/>
        <end position="304"/>
    </location>
</feature>
<dbReference type="EMBL" id="JARIHO010000055">
    <property type="protein sequence ID" value="KAJ7319124.1"/>
    <property type="molecule type" value="Genomic_DNA"/>
</dbReference>
<keyword evidence="6 14" id="KW-0812">Transmembrane</keyword>
<dbReference type="SUPFAM" id="SSF52343">
    <property type="entry name" value="Ferredoxin reductase-like, C-terminal NADP-linked domain"/>
    <property type="match status" value="1"/>
</dbReference>
<keyword evidence="7" id="KW-0249">Electron transport</keyword>